<dbReference type="Pfam" id="PF14111">
    <property type="entry name" value="DUF4283"/>
    <property type="match status" value="1"/>
</dbReference>
<name>A0A8X7UXJ0_BRACI</name>
<dbReference type="Proteomes" id="UP000886595">
    <property type="component" value="Unassembled WGS sequence"/>
</dbReference>
<evidence type="ECO:0000313" key="4">
    <source>
        <dbReference type="EMBL" id="KAG2295980.1"/>
    </source>
</evidence>
<dbReference type="SUPFAM" id="SSF56219">
    <property type="entry name" value="DNase I-like"/>
    <property type="match status" value="1"/>
</dbReference>
<accession>A0A8X7UXJ0</accession>
<feature type="domain" description="Reverse transcriptase zinc-binding" evidence="2">
    <location>
        <begin position="1100"/>
        <end position="1163"/>
    </location>
</feature>
<sequence>MAKKKNKSLSTVDLSDLGVVASGSTIPATSSSAIPVPPNPVPVVSPRSTTDSVTLIKGPAPSSLKFPRPSQVEAFNLSGGSPAANNDSKTSENVDGQVRNYAALLKSSAPLQEMGTPVEHVSGVPFVLIPDENIEAAKQEFKDFIYARFHGDYPSMGKIIGVVNAVWAKTGPRIFVHNLGQGTYLLRVTNQRSREALLSRTCWNIGGLPMFVAPWSPEYSPDEPPLTSAVVPVELRNVPYLLFNQESLSRLATAVGKPDSLAPETERKENFEVAKLYVRVDLTAPLPNKIVSGFSNGKEVQIDVSYPWLPVKCDACKKFGHTKERCPGGIADGFLNQFKSRKPKNGKKVESSYVPVVRDSQAAPNLIVLEEGEIGQEISDIVGLRVSNLKLISDTHQSSVVDEVISDTHQSSVNLQHTVVIRQNSVAVLQISHQLRTLKITHRQRRSWNMTTPSFWLRIGRVARILGSIPRGWNFFGNFEQNESGRIVVVWDPKVTMLIYNATSQSVTCGVTILSENISLTVTFVYGFNLVEERRCLWDSLVRMQEGSPVAAHPCLQDAQLFEAQVKGLPYTWRNMQDDNSISTKIDHAFINQAWSSSFPDSYAEFLDPSQSDHAPCLFRMPSISRRIVKPFKFFHHVIDHPEYAGTVSESWNCGEIVGTNQFKLVRSLKKLKRPLRSLNKRHFSGITQRVKAQKEIVDAHQRTLLTAPNQNTSWEEHSERDKLNVLLTAEEKYYRQISRVRWADVGDRNTPFYHKTVSQHASRNHIHYLKDSNDHLLFSTDAIKAHAADYFQGILGSTDLPLSSNWSGLDTNETKTEIFYGGYTDIQISVLSDLSGYKRGEFQTRYLGLPLSPKRISAATLQPFIDRITSKLHSWTVKFLSFAGKVKMIYSVIYGMVNFWSSVFVLPKWFYAKVDSLCSGFLWKNCTTSASGARVSWLNICKPKSEGGLGIRQLEEFELVFRLKRAWMFFTGSGSLWVPWLRKNRFGGRSLWLTNDAQRFSMSVRSMLQLKQELHDFLRCSIGDGKTTLFWFDYWTELGPLLTLFGPSGPRSLRIPLSATVSQAVSDGHWNLPPARSEFAETLQVILSTLLVPWFGTSFSSRVTWERIRTPLPSVQWHSVVWFKEEIPRCSFISWTAFLGRLPTRDRLISWGIYVPPGCCTFASAAWLRFCGRYMVAPPASLTVVVDICRNLQGPHAQRAVIILKLLSQVIAYNLWRERNARIFRDVSLTTEGFFRVVDRGLRDRLLSPSLASTSSPSLFELYFWFLSPYS</sequence>
<dbReference type="InterPro" id="IPR025558">
    <property type="entry name" value="DUF4283"/>
</dbReference>
<keyword evidence="5" id="KW-1185">Reference proteome</keyword>
<feature type="domain" description="DUF4283" evidence="3">
    <location>
        <begin position="138"/>
        <end position="223"/>
    </location>
</feature>
<dbReference type="AlphaFoldDB" id="A0A8X7UXJ0"/>
<protein>
    <recommendedName>
        <fullName evidence="6">DUF4283 domain-containing protein</fullName>
    </recommendedName>
</protein>
<evidence type="ECO:0000259" key="2">
    <source>
        <dbReference type="Pfam" id="PF13966"/>
    </source>
</evidence>
<evidence type="ECO:0000259" key="3">
    <source>
        <dbReference type="Pfam" id="PF14111"/>
    </source>
</evidence>
<dbReference type="OrthoDB" id="1113249at2759"/>
<gene>
    <name evidence="4" type="ORF">Bca52824_042649</name>
</gene>
<dbReference type="InterPro" id="IPR036691">
    <property type="entry name" value="Endo/exonu/phosph_ase_sf"/>
</dbReference>
<dbReference type="InterPro" id="IPR026960">
    <property type="entry name" value="RVT-Znf"/>
</dbReference>
<dbReference type="PANTHER" id="PTHR33116">
    <property type="entry name" value="REVERSE TRANSCRIPTASE ZINC-BINDING DOMAIN-CONTAINING PROTEIN-RELATED-RELATED"/>
    <property type="match status" value="1"/>
</dbReference>
<feature type="compositionally biased region" description="Low complexity" evidence="1">
    <location>
        <begin position="44"/>
        <end position="54"/>
    </location>
</feature>
<organism evidence="4 5">
    <name type="scientific">Brassica carinata</name>
    <name type="common">Ethiopian mustard</name>
    <name type="synonym">Abyssinian cabbage</name>
    <dbReference type="NCBI Taxonomy" id="52824"/>
    <lineage>
        <taxon>Eukaryota</taxon>
        <taxon>Viridiplantae</taxon>
        <taxon>Streptophyta</taxon>
        <taxon>Embryophyta</taxon>
        <taxon>Tracheophyta</taxon>
        <taxon>Spermatophyta</taxon>
        <taxon>Magnoliopsida</taxon>
        <taxon>eudicotyledons</taxon>
        <taxon>Gunneridae</taxon>
        <taxon>Pentapetalae</taxon>
        <taxon>rosids</taxon>
        <taxon>malvids</taxon>
        <taxon>Brassicales</taxon>
        <taxon>Brassicaceae</taxon>
        <taxon>Brassiceae</taxon>
        <taxon>Brassica</taxon>
    </lineage>
</organism>
<comment type="caution">
    <text evidence="4">The sequence shown here is derived from an EMBL/GenBank/DDBJ whole genome shotgun (WGS) entry which is preliminary data.</text>
</comment>
<dbReference type="Pfam" id="PF13966">
    <property type="entry name" value="zf-RVT"/>
    <property type="match status" value="1"/>
</dbReference>
<feature type="region of interest" description="Disordered" evidence="1">
    <location>
        <begin position="26"/>
        <end position="68"/>
    </location>
</feature>
<evidence type="ECO:0008006" key="6">
    <source>
        <dbReference type="Google" id="ProtNLM"/>
    </source>
</evidence>
<proteinExistence type="predicted"/>
<evidence type="ECO:0000256" key="1">
    <source>
        <dbReference type="SAM" id="MobiDB-lite"/>
    </source>
</evidence>
<reference evidence="4 5" key="1">
    <citation type="submission" date="2020-02" db="EMBL/GenBank/DDBJ databases">
        <authorList>
            <person name="Ma Q."/>
            <person name="Huang Y."/>
            <person name="Song X."/>
            <person name="Pei D."/>
        </authorList>
    </citation>
    <scope>NUCLEOTIDE SEQUENCE [LARGE SCALE GENOMIC DNA]</scope>
    <source>
        <strain evidence="4">Sxm20200214</strain>
        <tissue evidence="4">Leaf</tissue>
    </source>
</reference>
<dbReference type="PANTHER" id="PTHR33116:SF66">
    <property type="entry name" value="REVERSE TRANSCRIPTASE ZINC-BINDING DOMAIN-CONTAINING PROTEIN"/>
    <property type="match status" value="1"/>
</dbReference>
<dbReference type="EMBL" id="JAAMPC010000009">
    <property type="protein sequence ID" value="KAG2295980.1"/>
    <property type="molecule type" value="Genomic_DNA"/>
</dbReference>
<evidence type="ECO:0000313" key="5">
    <source>
        <dbReference type="Proteomes" id="UP000886595"/>
    </source>
</evidence>